<evidence type="ECO:0000259" key="1">
    <source>
        <dbReference type="Pfam" id="PF12728"/>
    </source>
</evidence>
<dbReference type="RefSeq" id="WP_052524960.1">
    <property type="nucleotide sequence ID" value="NZ_CP014951.1"/>
</dbReference>
<protein>
    <submittedName>
        <fullName evidence="2">Polar chromosome segregation protein</fullName>
    </submittedName>
</protein>
<feature type="domain" description="Helix-turn-helix" evidence="1">
    <location>
        <begin position="598"/>
        <end position="635"/>
    </location>
</feature>
<dbReference type="Proteomes" id="UP000045782">
    <property type="component" value="Unassembled WGS sequence"/>
</dbReference>
<sequence length="708" mass="79606">MALDLEGVPPQWRERIASLPVEQQEIMLRGMAAVFKAPAEPKLPEPPSVDDRDLLRQALYPRRDLADEPLSAREQAEFDALVSTPGGESTAAPGVYNQPVKMLTVGEVAQALGISSTGVRRLIKSRRLPAFTMFKTVRVRSDLVWALRNRPDLTPGLIGDGPAYRPNHCAMDPFKGVPVEQVAAQLRVHPQTLRRWDRHYRNNEIKMWSHAGRGEEAAVMSKTLSLHHIPFEKSQLRFVSRLDMHGASPEVKRTIADALRRIDRAPVRPDQVRRNQRLSDAATGQRLFTYPEVAAFLHLTPSGARKAIMSAGIPVQILGGVARVRYDDMVHLMLTRHNKALRKNQPWMPVAKPESPQLIPIADAANRMGVTVRTVRRWIAAKKIVGVIRDEALWIRVADLQAHGERDELSARRDRRRAQASETVARGATLTSGHFASFLHWLRYTSPEVDLHDALHTRSSAAELGGCRPVVIENLVREGLIPAQRHGRELRIRTMDLYAAAVFSAKVARMCPKLKPKDVRERHSVIGEYLSFEQAAARLKRPVSEVRRLVAEKALLTVRFGQVHRLHVSEIEGPGLVRFKKIAEPYPPLKYHRSFSQMTVNEAADELGLSERTVLRWVRSGALLGAYASRKKWRWNSYGVPVKVDVPTNRGGALLSARTVIAARRLRQVRGLQPRDLIEVTRGQLSAGNYPELKPWQEFMLVDDLSVA</sequence>
<dbReference type="EMBL" id="CSWP01000012">
    <property type="protein sequence ID" value="CPV70506.1"/>
    <property type="molecule type" value="Genomic_DNA"/>
</dbReference>
<dbReference type="AlphaFoldDB" id="A0A0U1BGZ6"/>
<accession>A0A0U1BGZ6</accession>
<reference evidence="2 3" key="1">
    <citation type="submission" date="2015-03" db="EMBL/GenBank/DDBJ databases">
        <authorList>
            <person name="Murphy D."/>
        </authorList>
    </citation>
    <scope>NUCLEOTIDE SEQUENCE [LARGE SCALE GENOMIC DNA]</scope>
    <source>
        <strain evidence="2 3">PAP088</strain>
    </source>
</reference>
<dbReference type="InterPro" id="IPR041657">
    <property type="entry name" value="HTH_17"/>
</dbReference>
<proteinExistence type="predicted"/>
<gene>
    <name evidence="2" type="ORF">ERS075579_04805</name>
</gene>
<organism evidence="2 3">
    <name type="scientific">Mycobacteroides abscessus</name>
    <dbReference type="NCBI Taxonomy" id="36809"/>
    <lineage>
        <taxon>Bacteria</taxon>
        <taxon>Bacillati</taxon>
        <taxon>Actinomycetota</taxon>
        <taxon>Actinomycetes</taxon>
        <taxon>Mycobacteriales</taxon>
        <taxon>Mycobacteriaceae</taxon>
        <taxon>Mycobacteroides</taxon>
    </lineage>
</organism>
<evidence type="ECO:0000313" key="2">
    <source>
        <dbReference type="EMBL" id="CPV70506.1"/>
    </source>
</evidence>
<feature type="domain" description="Helix-turn-helix" evidence="1">
    <location>
        <begin position="102"/>
        <end position="140"/>
    </location>
</feature>
<dbReference type="Pfam" id="PF12728">
    <property type="entry name" value="HTH_17"/>
    <property type="match status" value="2"/>
</dbReference>
<name>A0A0U1BGZ6_9MYCO</name>
<evidence type="ECO:0000313" key="3">
    <source>
        <dbReference type="Proteomes" id="UP000045782"/>
    </source>
</evidence>